<evidence type="ECO:0000313" key="2">
    <source>
        <dbReference type="Proteomes" id="UP000005110"/>
    </source>
</evidence>
<evidence type="ECO:0000313" key="1">
    <source>
        <dbReference type="EMBL" id="EIW00603.1"/>
    </source>
</evidence>
<sequence>MLTYLRFQRIFLACFLIRLTFLDYIRCLYLCQHLVLKIFSGLNCIENIRGVIPHSYVFYASFSTETSSKFTNLGNIPVLSIVTNAIVFFAPSLGKEGLPGFKSKISSCFEIIGI</sequence>
<proteinExistence type="predicted"/>
<dbReference type="HOGENOM" id="CLU_2119993_0_0_9"/>
<dbReference type="AlphaFoldDB" id="I8QZM0"/>
<accession>I8QZM0</accession>
<keyword evidence="2" id="KW-1185">Reference proteome</keyword>
<gene>
    <name evidence="1" type="ORF">ThesiDRAFT1_1697</name>
</gene>
<organism evidence="1 2">
    <name type="scientific">Thermoanaerobacter siderophilus SR4</name>
    <dbReference type="NCBI Taxonomy" id="880478"/>
    <lineage>
        <taxon>Bacteria</taxon>
        <taxon>Bacillati</taxon>
        <taxon>Bacillota</taxon>
        <taxon>Clostridia</taxon>
        <taxon>Thermoanaerobacterales</taxon>
        <taxon>Thermoanaerobacteraceae</taxon>
        <taxon>Thermoanaerobacter</taxon>
    </lineage>
</organism>
<reference evidence="1 2" key="1">
    <citation type="submission" date="2012-02" db="EMBL/GenBank/DDBJ databases">
        <title>Improved High-Quality Draft sequence of Thermoanaerobacter siderophilus SR4.</title>
        <authorList>
            <consortium name="US DOE Joint Genome Institute"/>
            <person name="Lucas S."/>
            <person name="Han J."/>
            <person name="Lapidus A."/>
            <person name="Cheng J.-F."/>
            <person name="Goodwin L."/>
            <person name="Pitluck S."/>
            <person name="Peters L."/>
            <person name="Detter J.C."/>
            <person name="Han C."/>
            <person name="Tapia R."/>
            <person name="Land M."/>
            <person name="Hauser L."/>
            <person name="Kyrpides N."/>
            <person name="Ivanova N."/>
            <person name="Pagani I."/>
            <person name="Hemme C."/>
            <person name="Woyke T."/>
        </authorList>
    </citation>
    <scope>NUCLEOTIDE SEQUENCE [LARGE SCALE GENOMIC DNA]</scope>
    <source>
        <strain evidence="1 2">SR4</strain>
    </source>
</reference>
<dbReference type="Proteomes" id="UP000005110">
    <property type="component" value="Chromosome"/>
</dbReference>
<dbReference type="EMBL" id="CM001486">
    <property type="protein sequence ID" value="EIW00603.1"/>
    <property type="molecule type" value="Genomic_DNA"/>
</dbReference>
<protein>
    <submittedName>
        <fullName evidence="1">Uncharacterized protein</fullName>
    </submittedName>
</protein>
<name>I8QZM0_9THEO</name>